<dbReference type="InterPro" id="IPR016162">
    <property type="entry name" value="Ald_DH_N"/>
</dbReference>
<dbReference type="Pfam" id="PF00171">
    <property type="entry name" value="Aldedh"/>
    <property type="match status" value="1"/>
</dbReference>
<organism evidence="5 6">
    <name type="scientific">Clostridium oceanicum</name>
    <dbReference type="NCBI Taxonomy" id="1543"/>
    <lineage>
        <taxon>Bacteria</taxon>
        <taxon>Bacillati</taxon>
        <taxon>Bacillota</taxon>
        <taxon>Clostridia</taxon>
        <taxon>Eubacteriales</taxon>
        <taxon>Clostridiaceae</taxon>
        <taxon>Clostridium</taxon>
    </lineage>
</organism>
<dbReference type="PANTHER" id="PTHR43217">
    <property type="entry name" value="SUCCINATE SEMIALDEHYDE DEHYDROGENASE [NAD(P)+] SAD"/>
    <property type="match status" value="1"/>
</dbReference>
<name>A0ABN1JL50_9CLOT</name>
<evidence type="ECO:0000256" key="3">
    <source>
        <dbReference type="ARBA" id="ARBA00023002"/>
    </source>
</evidence>
<reference evidence="5 6" key="1">
    <citation type="journal article" date="2019" name="Int. J. Syst. Evol. Microbiol.">
        <title>The Global Catalogue of Microorganisms (GCM) 10K type strain sequencing project: providing services to taxonomists for standard genome sequencing and annotation.</title>
        <authorList>
            <consortium name="The Broad Institute Genomics Platform"/>
            <consortium name="The Broad Institute Genome Sequencing Center for Infectious Disease"/>
            <person name="Wu L."/>
            <person name="Ma J."/>
        </authorList>
    </citation>
    <scope>NUCLEOTIDE SEQUENCE [LARGE SCALE GENOMIC DNA]</scope>
    <source>
        <strain evidence="5 6">JCM 1407</strain>
    </source>
</reference>
<keyword evidence="6" id="KW-1185">Reference proteome</keyword>
<dbReference type="InterPro" id="IPR044148">
    <property type="entry name" value="ALDH_GabD1-like"/>
</dbReference>
<feature type="domain" description="Aldehyde dehydrogenase" evidence="4">
    <location>
        <begin position="3"/>
        <end position="452"/>
    </location>
</feature>
<sequence length="456" mass="50387">MAIQSKNPYTNKVEKIFEPMSNEKIDEAILRADKAYKKWKETSISERAKLMTNVVTELMANPKKYASIMTIEMGKLLREGIEWEIPNCADMCEYYARNAERFLAPEIIEDVKEGEAYLEAHPIGVIFGVMPWNFPFYQIIRFIAPNIMAGNVVLFKHASNVPQAAQAVEKLFLESGFPEGVVTNLLITSKSAERVIKNPIVRGVSLTGSERAGAAVASLAGKNLKKAVMELGGSDAFIVLEDADLDKVAEIAITAKMFNSGEVCTGSKRYIVVDSVYDAFLEGFKKDMAKMKPGDPMDLNTDYAPMVSEEECEKLLNDIKQAIEQGATLEVGGKREDLEGAWLKPTIISNVTKDMDIYYKELFGPAAMVFRAKDAEDAVRIANDSPFGLSSAIMSEDIENAKKIASKIESGVTFINSFTISEPCLPFGGVKNSGFGKELGKEGMEEFINRKLIRVL</sequence>
<keyword evidence="2" id="KW-0521">NADP</keyword>
<dbReference type="Gene3D" id="3.40.309.10">
    <property type="entry name" value="Aldehyde Dehydrogenase, Chain A, domain 2"/>
    <property type="match status" value="1"/>
</dbReference>
<dbReference type="Proteomes" id="UP001501510">
    <property type="component" value="Unassembled WGS sequence"/>
</dbReference>
<evidence type="ECO:0000313" key="5">
    <source>
        <dbReference type="EMBL" id="GAA0742062.1"/>
    </source>
</evidence>
<dbReference type="CDD" id="cd07100">
    <property type="entry name" value="ALDH_SSADH1_GabD1"/>
    <property type="match status" value="1"/>
</dbReference>
<dbReference type="InterPro" id="IPR015590">
    <property type="entry name" value="Aldehyde_DH_dom"/>
</dbReference>
<protein>
    <submittedName>
        <fullName evidence="5">NAD-dependent succinate-semialdehyde dehydrogenase</fullName>
    </submittedName>
</protein>
<comment type="caution">
    <text evidence="5">The sequence shown here is derived from an EMBL/GenBank/DDBJ whole genome shotgun (WGS) entry which is preliminary data.</text>
</comment>
<keyword evidence="3" id="KW-0560">Oxidoreductase</keyword>
<dbReference type="InterPro" id="IPR047110">
    <property type="entry name" value="GABD/Sad-like"/>
</dbReference>
<proteinExistence type="inferred from homology"/>
<gene>
    <name evidence="5" type="ORF">GCM10008906_24090</name>
</gene>
<dbReference type="Gene3D" id="3.40.605.10">
    <property type="entry name" value="Aldehyde Dehydrogenase, Chain A, domain 1"/>
    <property type="match status" value="1"/>
</dbReference>
<evidence type="ECO:0000256" key="1">
    <source>
        <dbReference type="ARBA" id="ARBA00009986"/>
    </source>
</evidence>
<dbReference type="EMBL" id="BAAACG010000010">
    <property type="protein sequence ID" value="GAA0742062.1"/>
    <property type="molecule type" value="Genomic_DNA"/>
</dbReference>
<dbReference type="PANTHER" id="PTHR43217:SF2">
    <property type="entry name" value="SUCCINATE-SEMIALDEHYDE DEHYDROGENASE [NADP(+)]"/>
    <property type="match status" value="1"/>
</dbReference>
<evidence type="ECO:0000256" key="2">
    <source>
        <dbReference type="ARBA" id="ARBA00022857"/>
    </source>
</evidence>
<evidence type="ECO:0000259" key="4">
    <source>
        <dbReference type="Pfam" id="PF00171"/>
    </source>
</evidence>
<evidence type="ECO:0000313" key="6">
    <source>
        <dbReference type="Proteomes" id="UP001501510"/>
    </source>
</evidence>
<dbReference type="RefSeq" id="WP_343761889.1">
    <property type="nucleotide sequence ID" value="NZ_BAAACG010000010.1"/>
</dbReference>
<dbReference type="InterPro" id="IPR016161">
    <property type="entry name" value="Ald_DH/histidinol_DH"/>
</dbReference>
<comment type="similarity">
    <text evidence="1">Belongs to the aldehyde dehydrogenase family.</text>
</comment>
<dbReference type="SUPFAM" id="SSF53720">
    <property type="entry name" value="ALDH-like"/>
    <property type="match status" value="1"/>
</dbReference>
<accession>A0ABN1JL50</accession>
<dbReference type="InterPro" id="IPR016163">
    <property type="entry name" value="Ald_DH_C"/>
</dbReference>